<sequence length="287" mass="32994">MQQIQSKLSIISKAINNKSLNSYEFSGNSNFKKPNFQVVEEGRSNNNHELEFLINASKFYNLICPSLSSRLICKVANLTSEIDQTKSYSDFFSGKICPKCFSVYLIGINCKLEVKAIKGIFRKKFKKKLLKQSKISSQQFSNYSFKNILIRCEVCNFIFNKVYWEKRAKNVKKSETINNIQNNKNKTEDILDYSNYILSIANTNIQNEIHQGSKKSENSHNKPSTNFKKNQRFFTSKTHEAGSLPKGKKNSIVDFAITNQINKDKKNEQTSQSSQGNSFYDILSMLE</sequence>
<evidence type="ECO:0000313" key="2">
    <source>
        <dbReference type="EMBL" id="OII73147.1"/>
    </source>
</evidence>
<dbReference type="Proteomes" id="UP000186176">
    <property type="component" value="Unassembled WGS sequence"/>
</dbReference>
<feature type="region of interest" description="Disordered" evidence="1">
    <location>
        <begin position="210"/>
        <end position="232"/>
    </location>
</feature>
<protein>
    <submittedName>
        <fullName evidence="2">Uncharacterized protein</fullName>
    </submittedName>
</protein>
<dbReference type="EMBL" id="LRBP01000017">
    <property type="protein sequence ID" value="OII73147.1"/>
    <property type="molecule type" value="Genomic_DNA"/>
</dbReference>
<dbReference type="RefSeq" id="XP_028874511.1">
    <property type="nucleotide sequence ID" value="XM_029019390.1"/>
</dbReference>
<reference evidence="2 3" key="1">
    <citation type="submission" date="2016-10" db="EMBL/GenBank/DDBJ databases">
        <title>Reductive evolution of mitochondrial metabolism and differential evolution of invasion-related proteins in Cryptosporidium.</title>
        <authorList>
            <person name="Liu S."/>
            <person name="Roellig D.M."/>
            <person name="Guo Y."/>
            <person name="Li N."/>
            <person name="Frace M.A."/>
            <person name="Tang K."/>
            <person name="Zhang L."/>
            <person name="Feng Y."/>
            <person name="Xiao L."/>
        </authorList>
    </citation>
    <scope>NUCLEOTIDE SEQUENCE [LARGE SCALE GENOMIC DNA]</scope>
    <source>
        <strain evidence="2">39726</strain>
    </source>
</reference>
<dbReference type="OrthoDB" id="338968at2759"/>
<proteinExistence type="predicted"/>
<dbReference type="GO" id="GO:0006396">
    <property type="term" value="P:RNA processing"/>
    <property type="evidence" value="ECO:0007669"/>
    <property type="project" value="InterPro"/>
</dbReference>
<dbReference type="VEuPathDB" id="CryptoDB:cubi_02378"/>
<dbReference type="GeneID" id="39979169"/>
<dbReference type="Pfam" id="PF04032">
    <property type="entry name" value="Rpr2"/>
    <property type="match status" value="1"/>
</dbReference>
<feature type="compositionally biased region" description="Polar residues" evidence="1">
    <location>
        <begin position="221"/>
        <end position="232"/>
    </location>
</feature>
<organism evidence="2 3">
    <name type="scientific">Cryptosporidium ubiquitum</name>
    <dbReference type="NCBI Taxonomy" id="857276"/>
    <lineage>
        <taxon>Eukaryota</taxon>
        <taxon>Sar</taxon>
        <taxon>Alveolata</taxon>
        <taxon>Apicomplexa</taxon>
        <taxon>Conoidasida</taxon>
        <taxon>Coccidia</taxon>
        <taxon>Eucoccidiorida</taxon>
        <taxon>Eimeriorina</taxon>
        <taxon>Cryptosporidiidae</taxon>
        <taxon>Cryptosporidium</taxon>
    </lineage>
</organism>
<dbReference type="InterPro" id="IPR007175">
    <property type="entry name" value="Rpr2/Snm1/Rpp21"/>
</dbReference>
<name>A0A1J4MI68_9CRYT</name>
<keyword evidence="3" id="KW-1185">Reference proteome</keyword>
<evidence type="ECO:0000256" key="1">
    <source>
        <dbReference type="SAM" id="MobiDB-lite"/>
    </source>
</evidence>
<dbReference type="AlphaFoldDB" id="A0A1J4MI68"/>
<gene>
    <name evidence="2" type="ORF">cubi_02378</name>
</gene>
<evidence type="ECO:0000313" key="3">
    <source>
        <dbReference type="Proteomes" id="UP000186176"/>
    </source>
</evidence>
<comment type="caution">
    <text evidence="2">The sequence shown here is derived from an EMBL/GenBank/DDBJ whole genome shotgun (WGS) entry which is preliminary data.</text>
</comment>
<accession>A0A1J4MI68</accession>